<dbReference type="GO" id="GO:0008157">
    <property type="term" value="F:protein phosphatase 1 binding"/>
    <property type="evidence" value="ECO:0007669"/>
    <property type="project" value="TreeGrafter"/>
</dbReference>
<dbReference type="GO" id="GO:0005979">
    <property type="term" value="P:regulation of glycogen biosynthetic process"/>
    <property type="evidence" value="ECO:0007669"/>
    <property type="project" value="TreeGrafter"/>
</dbReference>
<dbReference type="Proteomes" id="UP001054945">
    <property type="component" value="Unassembled WGS sequence"/>
</dbReference>
<name>A0AAV4XNX1_CAEEX</name>
<evidence type="ECO:0000313" key="4">
    <source>
        <dbReference type="Proteomes" id="UP001054945"/>
    </source>
</evidence>
<dbReference type="Pfam" id="PF03370">
    <property type="entry name" value="CBM_21"/>
    <property type="match status" value="1"/>
</dbReference>
<evidence type="ECO:0000256" key="1">
    <source>
        <dbReference type="SAM" id="MobiDB-lite"/>
    </source>
</evidence>
<dbReference type="InterPro" id="IPR050782">
    <property type="entry name" value="PP1_regulatory_subunit_3"/>
</dbReference>
<protein>
    <submittedName>
        <fullName evidence="3">Protein phosphatase 1 regulatory subunit 3D</fullName>
    </submittedName>
</protein>
<keyword evidence="4" id="KW-1185">Reference proteome</keyword>
<dbReference type="AlphaFoldDB" id="A0AAV4XNX1"/>
<dbReference type="Gene3D" id="2.60.40.2440">
    <property type="entry name" value="Carbohydrate binding type-21 domain"/>
    <property type="match status" value="1"/>
</dbReference>
<dbReference type="PROSITE" id="PS51159">
    <property type="entry name" value="CBM21"/>
    <property type="match status" value="1"/>
</dbReference>
<accession>A0AAV4XNX1</accession>
<dbReference type="EMBL" id="BPLR01000577">
    <property type="protein sequence ID" value="GIY95789.1"/>
    <property type="molecule type" value="Genomic_DNA"/>
</dbReference>
<reference evidence="3 4" key="1">
    <citation type="submission" date="2021-06" db="EMBL/GenBank/DDBJ databases">
        <title>Caerostris extrusa draft genome.</title>
        <authorList>
            <person name="Kono N."/>
            <person name="Arakawa K."/>
        </authorList>
    </citation>
    <scope>NUCLEOTIDE SEQUENCE [LARGE SCALE GENOMIC DNA]</scope>
</reference>
<dbReference type="PANTHER" id="PTHR12307">
    <property type="entry name" value="PROTEIN PHOSPHATASE 1 REGULATORY SUBUNIT"/>
    <property type="match status" value="1"/>
</dbReference>
<dbReference type="InterPro" id="IPR038175">
    <property type="entry name" value="CBM21_dom_sf"/>
</dbReference>
<evidence type="ECO:0000313" key="3">
    <source>
        <dbReference type="EMBL" id="GIY95789.1"/>
    </source>
</evidence>
<comment type="caution">
    <text evidence="3">The sequence shown here is derived from an EMBL/GenBank/DDBJ whole genome shotgun (WGS) entry which is preliminary data.</text>
</comment>
<dbReference type="PANTHER" id="PTHR12307:SF53">
    <property type="entry name" value="PROTEIN PHOSPHATASE 1 REGULATORY SUBUNIT"/>
    <property type="match status" value="1"/>
</dbReference>
<sequence>MDTEDEETNPNVLETDMLREQEKNKLEDDESLDSDSHRRPQKKCPRKSDSDEDPSDHLLKKIRVTEGDSPECEATSSKASLGSDPVPKCATRSISKDDPFFVPEFEQPGDEAEFMERVHNQKSCLENVVVSDLKVTGTVRVLNMGFSKEVAVRYSLNEWACFFEEEAEYLPESSDGVTDKFSFSITPQCMRDGERLIFVLRYKVNGQQFWDNNRHRNYIMKYQQKRPRPKEGLI</sequence>
<feature type="region of interest" description="Disordered" evidence="1">
    <location>
        <begin position="1"/>
        <end position="87"/>
    </location>
</feature>
<dbReference type="GO" id="GO:0000164">
    <property type="term" value="C:protein phosphatase type 1 complex"/>
    <property type="evidence" value="ECO:0007669"/>
    <property type="project" value="TreeGrafter"/>
</dbReference>
<dbReference type="GO" id="GO:2001069">
    <property type="term" value="F:glycogen binding"/>
    <property type="evidence" value="ECO:0007669"/>
    <property type="project" value="TreeGrafter"/>
</dbReference>
<feature type="compositionally biased region" description="Basic and acidic residues" evidence="1">
    <location>
        <begin position="55"/>
        <end position="66"/>
    </location>
</feature>
<organism evidence="3 4">
    <name type="scientific">Caerostris extrusa</name>
    <name type="common">Bark spider</name>
    <name type="synonym">Caerostris bankana</name>
    <dbReference type="NCBI Taxonomy" id="172846"/>
    <lineage>
        <taxon>Eukaryota</taxon>
        <taxon>Metazoa</taxon>
        <taxon>Ecdysozoa</taxon>
        <taxon>Arthropoda</taxon>
        <taxon>Chelicerata</taxon>
        <taxon>Arachnida</taxon>
        <taxon>Araneae</taxon>
        <taxon>Araneomorphae</taxon>
        <taxon>Entelegynae</taxon>
        <taxon>Araneoidea</taxon>
        <taxon>Araneidae</taxon>
        <taxon>Caerostris</taxon>
    </lineage>
</organism>
<gene>
    <name evidence="3" type="primary">PPP1R3D</name>
    <name evidence="3" type="ORF">CEXT_175211</name>
</gene>
<feature type="domain" description="CBM21" evidence="2">
    <location>
        <begin position="115"/>
        <end position="221"/>
    </location>
</feature>
<proteinExistence type="predicted"/>
<dbReference type="InterPro" id="IPR005036">
    <property type="entry name" value="CBM21_dom"/>
</dbReference>
<evidence type="ECO:0000259" key="2">
    <source>
        <dbReference type="PROSITE" id="PS51159"/>
    </source>
</evidence>
<feature type="compositionally biased region" description="Basic and acidic residues" evidence="1">
    <location>
        <begin position="16"/>
        <end position="26"/>
    </location>
</feature>